<dbReference type="GO" id="GO:0004601">
    <property type="term" value="F:peroxidase activity"/>
    <property type="evidence" value="ECO:0007669"/>
    <property type="project" value="UniProtKB-KW"/>
</dbReference>
<dbReference type="AlphaFoldDB" id="A0A401ZPB6"/>
<keyword evidence="3" id="KW-0325">Glycoprotein</keyword>
<dbReference type="InterPro" id="IPR010255">
    <property type="entry name" value="Haem_peroxidase_sf"/>
</dbReference>
<reference evidence="5" key="1">
    <citation type="submission" date="2018-12" db="EMBL/GenBank/DDBJ databases">
        <title>Tengunoibacter tsumagoiensis gen. nov., sp. nov., Dictyobacter kobayashii sp. nov., D. alpinus sp. nov., and D. joshuensis sp. nov. and description of Dictyobacteraceae fam. nov. within the order Ktedonobacterales isolated from Tengu-no-mugimeshi.</title>
        <authorList>
            <person name="Wang C.M."/>
            <person name="Zheng Y."/>
            <person name="Sakai Y."/>
            <person name="Toyoda A."/>
            <person name="Minakuchi Y."/>
            <person name="Abe K."/>
            <person name="Yokota A."/>
            <person name="Yabe S."/>
        </authorList>
    </citation>
    <scope>NUCLEOTIDE SEQUENCE [LARGE SCALE GENOMIC DNA]</scope>
    <source>
        <strain evidence="5">S-27</strain>
    </source>
</reference>
<sequence length="464" mass="51998">MNIHSCVISPRLKSALSPHAQSVEGTQSKYGRLFPHLSPLTIDEALLLKLGRAGSTMDLAAHPSDDRDTLTDNPRIPAGFTFLGQFIAHDITADRSLLLHHARLNELRNFRQPRLDLECVYGAGPSGDPFLYDLEDPDKFLLGINDAGNPDDVPRNHQGRALVADPRNDVHLFISQLHLALLKFHNRVVDHLRQQGTPAASVFEEARRLVRWHYQWLIVHEFLPLTVGEELVEEILQEGPRFFAAEEQQQVYIPVEFADAAYRFGHSQIRPRYVLNSRGASGQVFPDCAGTCPVEAARTLEWSYYFAIPGCSAPQASKRIDSWMAHPLLDLPVRVVGETDIPEQKSLAYRDLERGEALELPSGEAVARLMNVRPLTPKEAGLSELGWQGETPLWYYLLKEAEVYRQGQYMGPVGGRIIAEVLLGLLLYDPTSYWQAPDEWTPTLPSAEPQQFTMADLLLFAGVA</sequence>
<proteinExistence type="predicted"/>
<comment type="caution">
    <text evidence="4">The sequence shown here is derived from an EMBL/GenBank/DDBJ whole genome shotgun (WGS) entry which is preliminary data.</text>
</comment>
<dbReference type="CDD" id="cd09819">
    <property type="entry name" value="An_peroxidase_bacterial_1"/>
    <property type="match status" value="1"/>
</dbReference>
<dbReference type="InterPro" id="IPR019791">
    <property type="entry name" value="Haem_peroxidase_animal"/>
</dbReference>
<comment type="subcellular location">
    <subcellularLocation>
        <location evidence="1">Secreted</location>
    </subcellularLocation>
</comment>
<accession>A0A401ZPB6</accession>
<dbReference type="PANTHER" id="PTHR11475:SF4">
    <property type="entry name" value="CHORION PEROXIDASE"/>
    <property type="match status" value="1"/>
</dbReference>
<gene>
    <name evidence="4" type="ORF">KDAU_59250</name>
</gene>
<evidence type="ECO:0000313" key="4">
    <source>
        <dbReference type="EMBL" id="GCE08596.1"/>
    </source>
</evidence>
<dbReference type="PANTHER" id="PTHR11475">
    <property type="entry name" value="OXIDASE/PEROXIDASE"/>
    <property type="match status" value="1"/>
</dbReference>
<dbReference type="EMBL" id="BIFQ01000002">
    <property type="protein sequence ID" value="GCE08596.1"/>
    <property type="molecule type" value="Genomic_DNA"/>
</dbReference>
<keyword evidence="5" id="KW-1185">Reference proteome</keyword>
<keyword evidence="4" id="KW-0575">Peroxidase</keyword>
<dbReference type="Gene3D" id="1.10.640.10">
    <property type="entry name" value="Haem peroxidase domain superfamily, animal type"/>
    <property type="match status" value="1"/>
</dbReference>
<keyword evidence="4" id="KW-0560">Oxidoreductase</keyword>
<dbReference type="PRINTS" id="PR00457">
    <property type="entry name" value="ANPEROXIDASE"/>
</dbReference>
<dbReference type="SUPFAM" id="SSF48113">
    <property type="entry name" value="Heme-dependent peroxidases"/>
    <property type="match status" value="1"/>
</dbReference>
<evidence type="ECO:0000256" key="1">
    <source>
        <dbReference type="ARBA" id="ARBA00004613"/>
    </source>
</evidence>
<evidence type="ECO:0000313" key="5">
    <source>
        <dbReference type="Proteomes" id="UP000287224"/>
    </source>
</evidence>
<dbReference type="GO" id="GO:0020037">
    <property type="term" value="F:heme binding"/>
    <property type="evidence" value="ECO:0007669"/>
    <property type="project" value="InterPro"/>
</dbReference>
<evidence type="ECO:0000256" key="3">
    <source>
        <dbReference type="ARBA" id="ARBA00023180"/>
    </source>
</evidence>
<dbReference type="InterPro" id="IPR037120">
    <property type="entry name" value="Haem_peroxidase_sf_animal"/>
</dbReference>
<dbReference type="RefSeq" id="WP_160146193.1">
    <property type="nucleotide sequence ID" value="NZ_BIFQ01000002.1"/>
</dbReference>
<evidence type="ECO:0000256" key="2">
    <source>
        <dbReference type="ARBA" id="ARBA00022525"/>
    </source>
</evidence>
<organism evidence="4 5">
    <name type="scientific">Dictyobacter aurantiacus</name>
    <dbReference type="NCBI Taxonomy" id="1936993"/>
    <lineage>
        <taxon>Bacteria</taxon>
        <taxon>Bacillati</taxon>
        <taxon>Chloroflexota</taxon>
        <taxon>Ktedonobacteria</taxon>
        <taxon>Ktedonobacterales</taxon>
        <taxon>Dictyobacteraceae</taxon>
        <taxon>Dictyobacter</taxon>
    </lineage>
</organism>
<dbReference type="GO" id="GO:0006979">
    <property type="term" value="P:response to oxidative stress"/>
    <property type="evidence" value="ECO:0007669"/>
    <property type="project" value="InterPro"/>
</dbReference>
<dbReference type="PROSITE" id="PS50292">
    <property type="entry name" value="PEROXIDASE_3"/>
    <property type="match status" value="1"/>
</dbReference>
<dbReference type="Pfam" id="PF03098">
    <property type="entry name" value="An_peroxidase"/>
    <property type="match status" value="1"/>
</dbReference>
<dbReference type="Proteomes" id="UP000287224">
    <property type="component" value="Unassembled WGS sequence"/>
</dbReference>
<keyword evidence="2" id="KW-0964">Secreted</keyword>
<name>A0A401ZPB6_9CHLR</name>
<dbReference type="GO" id="GO:0005576">
    <property type="term" value="C:extracellular region"/>
    <property type="evidence" value="ECO:0007669"/>
    <property type="project" value="UniProtKB-SubCell"/>
</dbReference>
<protein>
    <submittedName>
        <fullName evidence="4">Ovoperoxidase</fullName>
    </submittedName>
</protein>
<dbReference type="OrthoDB" id="105077at2"/>